<dbReference type="InterPro" id="IPR036047">
    <property type="entry name" value="F-box-like_dom_sf"/>
</dbReference>
<organism evidence="3 4">
    <name type="scientific">Penicillium diatomitis</name>
    <dbReference type="NCBI Taxonomy" id="2819901"/>
    <lineage>
        <taxon>Eukaryota</taxon>
        <taxon>Fungi</taxon>
        <taxon>Dikarya</taxon>
        <taxon>Ascomycota</taxon>
        <taxon>Pezizomycotina</taxon>
        <taxon>Eurotiomycetes</taxon>
        <taxon>Eurotiomycetidae</taxon>
        <taxon>Eurotiales</taxon>
        <taxon>Aspergillaceae</taxon>
        <taxon>Penicillium</taxon>
    </lineage>
</organism>
<protein>
    <recommendedName>
        <fullName evidence="2">F-box domain-containing protein</fullName>
    </recommendedName>
</protein>
<dbReference type="InterPro" id="IPR001810">
    <property type="entry name" value="F-box_dom"/>
</dbReference>
<feature type="domain" description="F-box" evidence="2">
    <location>
        <begin position="8"/>
        <end position="54"/>
    </location>
</feature>
<evidence type="ECO:0000313" key="4">
    <source>
        <dbReference type="Proteomes" id="UP001148312"/>
    </source>
</evidence>
<dbReference type="Pfam" id="PF00646">
    <property type="entry name" value="F-box"/>
    <property type="match status" value="1"/>
</dbReference>
<accession>A0A9W9WUM2</accession>
<dbReference type="RefSeq" id="XP_056787404.1">
    <property type="nucleotide sequence ID" value="XM_056937539.1"/>
</dbReference>
<proteinExistence type="predicted"/>
<evidence type="ECO:0000259" key="2">
    <source>
        <dbReference type="PROSITE" id="PS50181"/>
    </source>
</evidence>
<evidence type="ECO:0000313" key="3">
    <source>
        <dbReference type="EMBL" id="KAJ5475651.1"/>
    </source>
</evidence>
<comment type="caution">
    <text evidence="3">The sequence shown here is derived from an EMBL/GenBank/DDBJ whole genome shotgun (WGS) entry which is preliminary data.</text>
</comment>
<keyword evidence="4" id="KW-1185">Reference proteome</keyword>
<dbReference type="AlphaFoldDB" id="A0A9W9WUM2"/>
<reference evidence="3" key="2">
    <citation type="journal article" date="2023" name="IMA Fungus">
        <title>Comparative genomic study of the Penicillium genus elucidates a diverse pangenome and 15 lateral gene transfer events.</title>
        <authorList>
            <person name="Petersen C."/>
            <person name="Sorensen T."/>
            <person name="Nielsen M.R."/>
            <person name="Sondergaard T.E."/>
            <person name="Sorensen J.L."/>
            <person name="Fitzpatrick D.A."/>
            <person name="Frisvad J.C."/>
            <person name="Nielsen K.L."/>
        </authorList>
    </citation>
    <scope>NUCLEOTIDE SEQUENCE</scope>
    <source>
        <strain evidence="3">IBT 30728</strain>
    </source>
</reference>
<dbReference type="SUPFAM" id="SSF81383">
    <property type="entry name" value="F-box domain"/>
    <property type="match status" value="1"/>
</dbReference>
<gene>
    <name evidence="3" type="ORF">N7539_007938</name>
</gene>
<sequence>MTADFSTPASLVNLPFDILYQISQYLNISEFVHLSRTCRAMYSCVRSELIAHRLVENDIAHSKEGHAALAGGLGYLKAVGHRFDIEEALATASPYAVSMLAYAKDFVYQDGVLCYLAGHQLRTLDVHRSAQQEHVLNLDDIVPRLTRPKANVSVLDDPENLKILGFQQGVVVFTLAGLHQESLALVALDVTPKLTHRPWRLLLNEPIPASRQVVVRHSNKYLWYAVYLDDPGTYGTWLCCGYDLDTRAEFKFTLDQMVTSYLGRDIQFQIVDEHLYVVSTENMTYDDERFSSYYYWTCFAPRQEDRKWSGRVWRREHREGPIDDLWTALSIQRDTATGRPMIVECRREWSLGKDEGRRTIYTHPLPTVEELDLVDPEDRQGSNGSVASCRHSEETFKGDDQDDCSIDVLAAKRLRRGEHREHELDEDWNLRRGFIYAHTKHHAYDLASSTFIDLVNDQIPRGHGSQMQDRLRLRTVSRKRRLSQDEDGPAGDPGWTSEQDPPAKRPTKVHVSDERFVSRGVRMWPREDGPAHIHQLLTPAEEAGPVSVVSDDRSLIYSISSPALPEHHRALVLVSFDPSLRISSMKSLNCGQALKTASNKTGDSSFREMLSYKTGQFSLVKVAHPMYEGIDRGFWLR</sequence>
<name>A0A9W9WUM2_9EURO</name>
<dbReference type="EMBL" id="JAPWDQ010000011">
    <property type="protein sequence ID" value="KAJ5475651.1"/>
    <property type="molecule type" value="Genomic_DNA"/>
</dbReference>
<dbReference type="GeneID" id="81627788"/>
<evidence type="ECO:0000256" key="1">
    <source>
        <dbReference type="SAM" id="MobiDB-lite"/>
    </source>
</evidence>
<reference evidence="3" key="1">
    <citation type="submission" date="2022-12" db="EMBL/GenBank/DDBJ databases">
        <authorList>
            <person name="Petersen C."/>
        </authorList>
    </citation>
    <scope>NUCLEOTIDE SEQUENCE</scope>
    <source>
        <strain evidence="3">IBT 30728</strain>
    </source>
</reference>
<dbReference type="SMART" id="SM00256">
    <property type="entry name" value="FBOX"/>
    <property type="match status" value="1"/>
</dbReference>
<feature type="region of interest" description="Disordered" evidence="1">
    <location>
        <begin position="477"/>
        <end position="511"/>
    </location>
</feature>
<dbReference type="PROSITE" id="PS50181">
    <property type="entry name" value="FBOX"/>
    <property type="match status" value="1"/>
</dbReference>
<dbReference type="Proteomes" id="UP001148312">
    <property type="component" value="Unassembled WGS sequence"/>
</dbReference>